<feature type="transmembrane region" description="Helical" evidence="1">
    <location>
        <begin position="115"/>
        <end position="145"/>
    </location>
</feature>
<dbReference type="EMBL" id="JACCHT010000001">
    <property type="protein sequence ID" value="NYT26846.1"/>
    <property type="molecule type" value="Genomic_DNA"/>
</dbReference>
<feature type="signal peptide" evidence="2">
    <location>
        <begin position="1"/>
        <end position="18"/>
    </location>
</feature>
<gene>
    <name evidence="3" type="ORF">H0A76_02335</name>
</gene>
<name>A0A853EZT0_9GAMM</name>
<reference evidence="3 4" key="1">
    <citation type="submission" date="2020-05" db="EMBL/GenBank/DDBJ databases">
        <title>Horizontal transmission and recombination maintain forever young bacterial symbiont genomes.</title>
        <authorList>
            <person name="Russell S.L."/>
            <person name="Pepper-Tunick E."/>
            <person name="Svedberg J."/>
            <person name="Byrne A."/>
            <person name="Ruelas Castillo J."/>
            <person name="Vollmers C."/>
            <person name="Beinart R.A."/>
            <person name="Corbett-Detig R."/>
        </authorList>
    </citation>
    <scope>NUCLEOTIDE SEQUENCE [LARGE SCALE GENOMIC DNA]</scope>
    <source>
        <strain evidence="3">455</strain>
    </source>
</reference>
<comment type="caution">
    <text evidence="3">The sequence shown here is derived from an EMBL/GenBank/DDBJ whole genome shotgun (WGS) entry which is preliminary data.</text>
</comment>
<dbReference type="Proteomes" id="UP000568751">
    <property type="component" value="Unassembled WGS sequence"/>
</dbReference>
<evidence type="ECO:0000313" key="3">
    <source>
        <dbReference type="EMBL" id="NYT26846.1"/>
    </source>
</evidence>
<evidence type="ECO:0000256" key="1">
    <source>
        <dbReference type="SAM" id="Phobius"/>
    </source>
</evidence>
<keyword evidence="1" id="KW-0812">Transmembrane</keyword>
<evidence type="ECO:0000313" key="4">
    <source>
        <dbReference type="Proteomes" id="UP000568751"/>
    </source>
</evidence>
<evidence type="ECO:0000256" key="2">
    <source>
        <dbReference type="SAM" id="SignalP"/>
    </source>
</evidence>
<protein>
    <submittedName>
        <fullName evidence="3">Uncharacterized protein</fullName>
    </submittedName>
</protein>
<sequence>MKKSVVIAMLFSTIGVQAMTEQAFVERLKEVHPFFKQQALSTDIKKIEKQATTANEDWIISINSTYQSEKNAKDAAAIYDSLDTALIGISTTKKHAATGSEITIEHTWVKRIKTLIVIAISFLWIIATHCYAIKMVLMTVSAVMWRKLLLLKIN</sequence>
<organism evidence="3 4">
    <name type="scientific">Candidatus Thiodubiliella endoseptemdiera</name>
    <dbReference type="NCBI Taxonomy" id="2738886"/>
    <lineage>
        <taxon>Bacteria</taxon>
        <taxon>Pseudomonadati</taxon>
        <taxon>Pseudomonadota</taxon>
        <taxon>Gammaproteobacteria</taxon>
        <taxon>Candidatus Pseudothioglobaceae</taxon>
        <taxon>Candidatus Thiodubiliella</taxon>
    </lineage>
</organism>
<keyword evidence="1" id="KW-0472">Membrane</keyword>
<accession>A0A853EZT0</accession>
<keyword evidence="2" id="KW-0732">Signal</keyword>
<dbReference type="AlphaFoldDB" id="A0A853EZT0"/>
<keyword evidence="1" id="KW-1133">Transmembrane helix</keyword>
<feature type="chain" id="PRO_5032697524" evidence="2">
    <location>
        <begin position="19"/>
        <end position="154"/>
    </location>
</feature>
<proteinExistence type="predicted"/>